<evidence type="ECO:0000313" key="5">
    <source>
        <dbReference type="Proteomes" id="UP001634393"/>
    </source>
</evidence>
<organism evidence="4 5">
    <name type="scientific">Penstemon smallii</name>
    <dbReference type="NCBI Taxonomy" id="265156"/>
    <lineage>
        <taxon>Eukaryota</taxon>
        <taxon>Viridiplantae</taxon>
        <taxon>Streptophyta</taxon>
        <taxon>Embryophyta</taxon>
        <taxon>Tracheophyta</taxon>
        <taxon>Spermatophyta</taxon>
        <taxon>Magnoliopsida</taxon>
        <taxon>eudicotyledons</taxon>
        <taxon>Gunneridae</taxon>
        <taxon>Pentapetalae</taxon>
        <taxon>asterids</taxon>
        <taxon>lamiids</taxon>
        <taxon>Lamiales</taxon>
        <taxon>Plantaginaceae</taxon>
        <taxon>Cheloneae</taxon>
        <taxon>Penstemon</taxon>
    </lineage>
</organism>
<dbReference type="AlphaFoldDB" id="A0ABD3S531"/>
<dbReference type="PANTHER" id="PTHR30231">
    <property type="entry name" value="DNA POLYMERASE III SUBUNIT EPSILON"/>
    <property type="match status" value="1"/>
</dbReference>
<protein>
    <submittedName>
        <fullName evidence="4">Uncharacterized protein</fullName>
    </submittedName>
</protein>
<keyword evidence="1" id="KW-0540">Nuclease</keyword>
<evidence type="ECO:0000256" key="2">
    <source>
        <dbReference type="ARBA" id="ARBA00022801"/>
    </source>
</evidence>
<name>A0ABD3S531_9LAMI</name>
<proteinExistence type="predicted"/>
<keyword evidence="2" id="KW-0378">Hydrolase</keyword>
<dbReference type="PANTHER" id="PTHR30231:SF4">
    <property type="entry name" value="PROTEIN NEN2"/>
    <property type="match status" value="1"/>
</dbReference>
<dbReference type="EMBL" id="JBJXBP010000007">
    <property type="protein sequence ID" value="KAL3819478.1"/>
    <property type="molecule type" value="Genomic_DNA"/>
</dbReference>
<comment type="caution">
    <text evidence="4">The sequence shown here is derived from an EMBL/GenBank/DDBJ whole genome shotgun (WGS) entry which is preliminary data.</text>
</comment>
<dbReference type="GO" id="GO:0004527">
    <property type="term" value="F:exonuclease activity"/>
    <property type="evidence" value="ECO:0007669"/>
    <property type="project" value="UniProtKB-KW"/>
</dbReference>
<gene>
    <name evidence="4" type="ORF">ACJIZ3_005383</name>
</gene>
<reference evidence="4 5" key="1">
    <citation type="submission" date="2024-12" db="EMBL/GenBank/DDBJ databases">
        <title>The unique morphological basis and parallel evolutionary history of personate flowers in Penstemon.</title>
        <authorList>
            <person name="Depatie T.H."/>
            <person name="Wessinger C.A."/>
        </authorList>
    </citation>
    <scope>NUCLEOTIDE SEQUENCE [LARGE SCALE GENOMIC DNA]</scope>
    <source>
        <strain evidence="4">WTNN_2</strain>
        <tissue evidence="4">Leaf</tissue>
    </source>
</reference>
<evidence type="ECO:0000256" key="3">
    <source>
        <dbReference type="ARBA" id="ARBA00022839"/>
    </source>
</evidence>
<accession>A0ABD3S531</accession>
<evidence type="ECO:0000313" key="4">
    <source>
        <dbReference type="EMBL" id="KAL3819478.1"/>
    </source>
</evidence>
<evidence type="ECO:0000256" key="1">
    <source>
        <dbReference type="ARBA" id="ARBA00022722"/>
    </source>
</evidence>
<sequence length="260" mass="29374">MKMDTLATYFGLGPQTHRSLDDVRMNLEVLKYCATVLFLESSLPDIFTDTNGCTEYLEPEGVSLSSISVTLVPFYRGPQRIQILHESFPLQLLCKNLKIRYGISTKYVDRVSRPRLSIVLDAPRSLEMILDAIDGRAKKLFLESGGFSEIWRPVVNRKAGPTVRLQLPNEADGDMIEWVPEIYKEDASATHMLVCSRFDEIGLESIFTPGDHVDAYFSLDSYDFPQNVGIRLVAKKLIIHSSAANALFDYNNNNNNNNMQ</sequence>
<keyword evidence="3" id="KW-0269">Exonuclease</keyword>
<keyword evidence="5" id="KW-1185">Reference proteome</keyword>
<dbReference type="Proteomes" id="UP001634393">
    <property type="component" value="Unassembled WGS sequence"/>
</dbReference>